<feature type="transmembrane region" description="Helical" evidence="7">
    <location>
        <begin position="270"/>
        <end position="294"/>
    </location>
</feature>
<dbReference type="RefSeq" id="XP_060278564.1">
    <property type="nucleotide sequence ID" value="XM_060423269.1"/>
</dbReference>
<dbReference type="GO" id="GO:0022857">
    <property type="term" value="F:transmembrane transporter activity"/>
    <property type="evidence" value="ECO:0007669"/>
    <property type="project" value="InterPro"/>
</dbReference>
<dbReference type="InterPro" id="IPR011701">
    <property type="entry name" value="MFS"/>
</dbReference>
<feature type="region of interest" description="Disordered" evidence="6">
    <location>
        <begin position="1"/>
        <end position="78"/>
    </location>
</feature>
<feature type="compositionally biased region" description="Polar residues" evidence="6">
    <location>
        <begin position="354"/>
        <end position="377"/>
    </location>
</feature>
<evidence type="ECO:0000256" key="1">
    <source>
        <dbReference type="ARBA" id="ARBA00004141"/>
    </source>
</evidence>
<sequence length="635" mass="68701">MTGTQTEDWARGLNHTEDEDSEKEGEEESPLLFNPPELRIRVTAENADDGLGGPVPLQNSPEIVGVGREPDDRGQTGAAGTREAVVGWADLPRKQQLIVLTLARLSEPLVQTSLQSYMFYQLKWFDPTLPDSVIASQAGVMHASFTAAQFLTAMLWGRIADSSHFGRKSVLMIGLSGTMLSCIGFGFSTSFAQALFFRSLGGITNGNIGVLRTMISEIIREKKYQSRAFLLLPMTFNIGVIIGPVLGGILSDPAGSYPNLFGNVKFFLDYPYAAPNLLSAFFLFSAVLAVWLGLEETLDARRDRRDVGIELGSKLVRVFRACFSRGGQKAVYTPLASRDPSIRDASIEVELSPTSVTARPSTSSISAPLSATGSASKRPTRRRYTQRLPFRRIFTRNVSFTLIAHSIMAFHIGTFNSLWFVFLSTPVYDPAHPPPSPPALPRRPPFFFTGGLGLHPREVGLAMATLGVLGIGLQLFLYPALSARLGTVRSWRLSLLFFPFTYALAPYLSLVPSSPASPPPAPKAGPAVWLSIAAVLLCHVAGRTFALPAQTILVNNCTPHPSVLGTVHGVGQSVSSLARTVGPVLCGFLYGLGLERGVVGAVWWGLSGVAVCGVLASWWVREGDGHEIWLEGDEE</sequence>
<feature type="region of interest" description="Disordered" evidence="6">
    <location>
        <begin position="354"/>
        <end position="381"/>
    </location>
</feature>
<feature type="transmembrane region" description="Helical" evidence="7">
    <location>
        <begin position="139"/>
        <end position="157"/>
    </location>
</feature>
<dbReference type="Gene3D" id="1.20.1250.20">
    <property type="entry name" value="MFS general substrate transporter like domains"/>
    <property type="match status" value="1"/>
</dbReference>
<dbReference type="Pfam" id="PF07690">
    <property type="entry name" value="MFS_1"/>
    <property type="match status" value="1"/>
</dbReference>
<name>A0AAJ0BUN7_9PEZI</name>
<gene>
    <name evidence="8" type="ORF">QBC33DRAFT_283052</name>
</gene>
<feature type="transmembrane region" description="Helical" evidence="7">
    <location>
        <begin position="169"/>
        <end position="189"/>
    </location>
</feature>
<comment type="caution">
    <text evidence="8">The sequence shown here is derived from an EMBL/GenBank/DDBJ whole genome shotgun (WGS) entry which is preliminary data.</text>
</comment>
<evidence type="ECO:0000256" key="5">
    <source>
        <dbReference type="ARBA" id="ARBA00023136"/>
    </source>
</evidence>
<feature type="transmembrane region" description="Helical" evidence="7">
    <location>
        <begin position="490"/>
        <end position="508"/>
    </location>
</feature>
<keyword evidence="5 7" id="KW-0472">Membrane</keyword>
<dbReference type="EMBL" id="MU839038">
    <property type="protein sequence ID" value="KAK1762351.1"/>
    <property type="molecule type" value="Genomic_DNA"/>
</dbReference>
<feature type="transmembrane region" description="Helical" evidence="7">
    <location>
        <begin position="528"/>
        <end position="546"/>
    </location>
</feature>
<evidence type="ECO:0000256" key="3">
    <source>
        <dbReference type="ARBA" id="ARBA00022692"/>
    </source>
</evidence>
<evidence type="ECO:0000256" key="2">
    <source>
        <dbReference type="ARBA" id="ARBA00022448"/>
    </source>
</evidence>
<dbReference type="GeneID" id="85306456"/>
<keyword evidence="2" id="KW-0813">Transport</keyword>
<dbReference type="PANTHER" id="PTHR23504:SF6">
    <property type="entry name" value="MULTIDRUG TRANSPORTER, PUTATIVE (AFU_ORTHOLOGUE AFUA_4G08740)-RELATED"/>
    <property type="match status" value="1"/>
</dbReference>
<dbReference type="AlphaFoldDB" id="A0AAJ0BUN7"/>
<evidence type="ECO:0000256" key="4">
    <source>
        <dbReference type="ARBA" id="ARBA00022989"/>
    </source>
</evidence>
<reference evidence="8" key="1">
    <citation type="submission" date="2023-06" db="EMBL/GenBank/DDBJ databases">
        <title>Genome-scale phylogeny and comparative genomics of the fungal order Sordariales.</title>
        <authorList>
            <consortium name="Lawrence Berkeley National Laboratory"/>
            <person name="Hensen N."/>
            <person name="Bonometti L."/>
            <person name="Westerberg I."/>
            <person name="Brannstrom I.O."/>
            <person name="Guillou S."/>
            <person name="Cros-Aarteil S."/>
            <person name="Calhoun S."/>
            <person name="Haridas S."/>
            <person name="Kuo A."/>
            <person name="Mondo S."/>
            <person name="Pangilinan J."/>
            <person name="Riley R."/>
            <person name="Labutti K."/>
            <person name="Andreopoulos B."/>
            <person name="Lipzen A."/>
            <person name="Chen C."/>
            <person name="Yanf M."/>
            <person name="Daum C."/>
            <person name="Ng V."/>
            <person name="Clum A."/>
            <person name="Steindorff A."/>
            <person name="Ohm R."/>
            <person name="Martin F."/>
            <person name="Silar P."/>
            <person name="Natvig D."/>
            <person name="Lalanne C."/>
            <person name="Gautier V."/>
            <person name="Ament-Velasquez S.L."/>
            <person name="Kruys A."/>
            <person name="Hutchinson M.I."/>
            <person name="Powell A.J."/>
            <person name="Barry K."/>
            <person name="Miller A.N."/>
            <person name="Grigoriev I.V."/>
            <person name="Debuchy R."/>
            <person name="Gladieux P."/>
            <person name="Thoren M.H."/>
            <person name="Johannesson H."/>
        </authorList>
    </citation>
    <scope>NUCLEOTIDE SEQUENCE</scope>
    <source>
        <strain evidence="8">8032-3</strain>
    </source>
</reference>
<protein>
    <submittedName>
        <fullName evidence="8">Major facilitator superfamily domain-containing protein</fullName>
    </submittedName>
</protein>
<dbReference type="SUPFAM" id="SSF103473">
    <property type="entry name" value="MFS general substrate transporter"/>
    <property type="match status" value="1"/>
</dbReference>
<keyword evidence="4 7" id="KW-1133">Transmembrane helix</keyword>
<organism evidence="8 9">
    <name type="scientific">Phialemonium atrogriseum</name>
    <dbReference type="NCBI Taxonomy" id="1093897"/>
    <lineage>
        <taxon>Eukaryota</taxon>
        <taxon>Fungi</taxon>
        <taxon>Dikarya</taxon>
        <taxon>Ascomycota</taxon>
        <taxon>Pezizomycotina</taxon>
        <taxon>Sordariomycetes</taxon>
        <taxon>Sordariomycetidae</taxon>
        <taxon>Cephalothecales</taxon>
        <taxon>Cephalothecaceae</taxon>
        <taxon>Phialemonium</taxon>
    </lineage>
</organism>
<evidence type="ECO:0000313" key="8">
    <source>
        <dbReference type="EMBL" id="KAK1762351.1"/>
    </source>
</evidence>
<dbReference type="Proteomes" id="UP001244011">
    <property type="component" value="Unassembled WGS sequence"/>
</dbReference>
<dbReference type="GO" id="GO:0016020">
    <property type="term" value="C:membrane"/>
    <property type="evidence" value="ECO:0007669"/>
    <property type="project" value="UniProtKB-SubCell"/>
</dbReference>
<dbReference type="InterPro" id="IPR036259">
    <property type="entry name" value="MFS_trans_sf"/>
</dbReference>
<evidence type="ECO:0000313" key="9">
    <source>
        <dbReference type="Proteomes" id="UP001244011"/>
    </source>
</evidence>
<evidence type="ECO:0000256" key="7">
    <source>
        <dbReference type="SAM" id="Phobius"/>
    </source>
</evidence>
<keyword evidence="3 7" id="KW-0812">Transmembrane</keyword>
<feature type="transmembrane region" description="Helical" evidence="7">
    <location>
        <begin position="400"/>
        <end position="422"/>
    </location>
</feature>
<evidence type="ECO:0000256" key="6">
    <source>
        <dbReference type="SAM" id="MobiDB-lite"/>
    </source>
</evidence>
<feature type="transmembrane region" description="Helical" evidence="7">
    <location>
        <begin position="598"/>
        <end position="620"/>
    </location>
</feature>
<proteinExistence type="predicted"/>
<feature type="compositionally biased region" description="Acidic residues" evidence="6">
    <location>
        <begin position="17"/>
        <end position="29"/>
    </location>
</feature>
<accession>A0AAJ0BUN7</accession>
<feature type="transmembrane region" description="Helical" evidence="7">
    <location>
        <begin position="459"/>
        <end position="478"/>
    </location>
</feature>
<feature type="transmembrane region" description="Helical" evidence="7">
    <location>
        <begin position="227"/>
        <end position="250"/>
    </location>
</feature>
<keyword evidence="9" id="KW-1185">Reference proteome</keyword>
<dbReference type="PANTHER" id="PTHR23504">
    <property type="entry name" value="MAJOR FACILITATOR SUPERFAMILY DOMAIN-CONTAINING PROTEIN 10"/>
    <property type="match status" value="1"/>
</dbReference>
<comment type="subcellular location">
    <subcellularLocation>
        <location evidence="1">Membrane</location>
        <topology evidence="1">Multi-pass membrane protein</topology>
    </subcellularLocation>
</comment>